<sequence>MKFNADLLKKVLDAKVLPEKHGQVICAEFISFAHSQNTVTRHSAKVCPHSSESIIETKYTIEGDALEQLRFIFTPKNLNILYVEGKWKEKHYLLKLDSTHKKLKSYQDYKKGKAWLVRDYVLYQKTPDEILFFALDGRSHSIDTGVFDLINALVVGSTESGDLWLPNHTCRHMKQTGTEYNIVVEKCPKPEKLLLSFSALKRLDAGLADDEAVSNFFALLYYEKAPVTKKVDTKTTIAGSETTLSPVTEEDIPLDEAYLETTLLPTEASEVSSDVCVEPSPWNNVWSFWIPTVLACILFLSTMIFFGLCRREYKKKKRSGNQFFANMCNSMNAS</sequence>
<keyword evidence="3" id="KW-1185">Reference proteome</keyword>
<evidence type="ECO:0000313" key="3">
    <source>
        <dbReference type="Proteomes" id="UP000614601"/>
    </source>
</evidence>
<dbReference type="EMBL" id="CAJFCW020000006">
    <property type="protein sequence ID" value="CAG9123567.1"/>
    <property type="molecule type" value="Genomic_DNA"/>
</dbReference>
<gene>
    <name evidence="2" type="ORF">BOKJ2_LOCUS12324</name>
</gene>
<proteinExistence type="predicted"/>
<dbReference type="Proteomes" id="UP000614601">
    <property type="component" value="Unassembled WGS sequence"/>
</dbReference>
<protein>
    <submittedName>
        <fullName evidence="2">Uncharacterized protein</fullName>
    </submittedName>
</protein>
<dbReference type="AlphaFoldDB" id="A0A811LJG3"/>
<keyword evidence="1" id="KW-0472">Membrane</keyword>
<organism evidence="2 3">
    <name type="scientific">Bursaphelenchus okinawaensis</name>
    <dbReference type="NCBI Taxonomy" id="465554"/>
    <lineage>
        <taxon>Eukaryota</taxon>
        <taxon>Metazoa</taxon>
        <taxon>Ecdysozoa</taxon>
        <taxon>Nematoda</taxon>
        <taxon>Chromadorea</taxon>
        <taxon>Rhabditida</taxon>
        <taxon>Tylenchina</taxon>
        <taxon>Tylenchomorpha</taxon>
        <taxon>Aphelenchoidea</taxon>
        <taxon>Aphelenchoididae</taxon>
        <taxon>Bursaphelenchus</taxon>
    </lineage>
</organism>
<keyword evidence="1" id="KW-0812">Transmembrane</keyword>
<comment type="caution">
    <text evidence="2">The sequence shown here is derived from an EMBL/GenBank/DDBJ whole genome shotgun (WGS) entry which is preliminary data.</text>
</comment>
<dbReference type="Proteomes" id="UP000783686">
    <property type="component" value="Unassembled WGS sequence"/>
</dbReference>
<evidence type="ECO:0000313" key="2">
    <source>
        <dbReference type="EMBL" id="CAD5227740.1"/>
    </source>
</evidence>
<keyword evidence="1" id="KW-1133">Transmembrane helix</keyword>
<evidence type="ECO:0000256" key="1">
    <source>
        <dbReference type="SAM" id="Phobius"/>
    </source>
</evidence>
<feature type="transmembrane region" description="Helical" evidence="1">
    <location>
        <begin position="286"/>
        <end position="309"/>
    </location>
</feature>
<name>A0A811LJG3_9BILA</name>
<dbReference type="EMBL" id="CAJFDH010000006">
    <property type="protein sequence ID" value="CAD5227740.1"/>
    <property type="molecule type" value="Genomic_DNA"/>
</dbReference>
<accession>A0A811LJG3</accession>
<reference evidence="2" key="1">
    <citation type="submission" date="2020-09" db="EMBL/GenBank/DDBJ databases">
        <authorList>
            <person name="Kikuchi T."/>
        </authorList>
    </citation>
    <scope>NUCLEOTIDE SEQUENCE</scope>
    <source>
        <strain evidence="2">SH1</strain>
    </source>
</reference>